<evidence type="ECO:0000313" key="2">
    <source>
        <dbReference type="Proteomes" id="UP000320735"/>
    </source>
</evidence>
<accession>A0A5C6BN58</accession>
<name>A0A5C6BN58_9PLAN</name>
<dbReference type="OrthoDB" id="280358at2"/>
<keyword evidence="2" id="KW-1185">Reference proteome</keyword>
<dbReference type="EMBL" id="SJPP01000001">
    <property type="protein sequence ID" value="TWU12861.1"/>
    <property type="molecule type" value="Genomic_DNA"/>
</dbReference>
<dbReference type="AlphaFoldDB" id="A0A5C6BN58"/>
<organism evidence="1 2">
    <name type="scientific">Symmachiella macrocystis</name>
    <dbReference type="NCBI Taxonomy" id="2527985"/>
    <lineage>
        <taxon>Bacteria</taxon>
        <taxon>Pseudomonadati</taxon>
        <taxon>Planctomycetota</taxon>
        <taxon>Planctomycetia</taxon>
        <taxon>Planctomycetales</taxon>
        <taxon>Planctomycetaceae</taxon>
        <taxon>Symmachiella</taxon>
    </lineage>
</organism>
<dbReference type="RefSeq" id="WP_146370278.1">
    <property type="nucleotide sequence ID" value="NZ_SJPP01000001.1"/>
</dbReference>
<dbReference type="Proteomes" id="UP000320735">
    <property type="component" value="Unassembled WGS sequence"/>
</dbReference>
<proteinExistence type="predicted"/>
<sequence length="144" mass="15571">MSAVYVDAAESFKDVINGLTLSMTFAATREYVPTRDVCDVKGLTVIVVPATAEGGAAARARAEWDVAVDVGIQKKVSEDSGAEVDALAAFSQEIADAMAINPLPIGASFQGVKWLAIYVPEHLRESRVFTSVMRFEYKLWKARG</sequence>
<reference evidence="1 2" key="1">
    <citation type="submission" date="2019-02" db="EMBL/GenBank/DDBJ databases">
        <title>Deep-cultivation of Planctomycetes and their phenomic and genomic characterization uncovers novel biology.</title>
        <authorList>
            <person name="Wiegand S."/>
            <person name="Jogler M."/>
            <person name="Boedeker C."/>
            <person name="Pinto D."/>
            <person name="Vollmers J."/>
            <person name="Rivas-Marin E."/>
            <person name="Kohn T."/>
            <person name="Peeters S.H."/>
            <person name="Heuer A."/>
            <person name="Rast P."/>
            <person name="Oberbeckmann S."/>
            <person name="Bunk B."/>
            <person name="Jeske O."/>
            <person name="Meyerdierks A."/>
            <person name="Storesund J.E."/>
            <person name="Kallscheuer N."/>
            <person name="Luecker S."/>
            <person name="Lage O.M."/>
            <person name="Pohl T."/>
            <person name="Merkel B.J."/>
            <person name="Hornburger P."/>
            <person name="Mueller R.-W."/>
            <person name="Bruemmer F."/>
            <person name="Labrenz M."/>
            <person name="Spormann A.M."/>
            <person name="Op Den Camp H."/>
            <person name="Overmann J."/>
            <person name="Amann R."/>
            <person name="Jetten M.S.M."/>
            <person name="Mascher T."/>
            <person name="Medema M.H."/>
            <person name="Devos D.P."/>
            <person name="Kaster A.-K."/>
            <person name="Ovreas L."/>
            <person name="Rohde M."/>
            <person name="Galperin M.Y."/>
            <person name="Jogler C."/>
        </authorList>
    </citation>
    <scope>NUCLEOTIDE SEQUENCE [LARGE SCALE GENOMIC DNA]</scope>
    <source>
        <strain evidence="1 2">CA54</strain>
    </source>
</reference>
<comment type="caution">
    <text evidence="1">The sequence shown here is derived from an EMBL/GenBank/DDBJ whole genome shotgun (WGS) entry which is preliminary data.</text>
</comment>
<evidence type="ECO:0000313" key="1">
    <source>
        <dbReference type="EMBL" id="TWU12861.1"/>
    </source>
</evidence>
<protein>
    <submittedName>
        <fullName evidence="1">Uncharacterized protein</fullName>
    </submittedName>
</protein>
<gene>
    <name evidence="1" type="ORF">CA54_16870</name>
</gene>